<keyword evidence="3" id="KW-1185">Reference proteome</keyword>
<name>A0A2T7C4Q9_9POAL</name>
<dbReference type="EMBL" id="CM009757">
    <property type="protein sequence ID" value="PUZ38324.1"/>
    <property type="molecule type" value="Genomic_DNA"/>
</dbReference>
<reference evidence="2 3" key="1">
    <citation type="submission" date="2018-04" db="EMBL/GenBank/DDBJ databases">
        <title>WGS assembly of Panicum hallii var. hallii HAL2.</title>
        <authorList>
            <person name="Lovell J."/>
            <person name="Jenkins J."/>
            <person name="Lowry D."/>
            <person name="Mamidi S."/>
            <person name="Sreedasyam A."/>
            <person name="Weng X."/>
            <person name="Barry K."/>
            <person name="Bonette J."/>
            <person name="Campitelli B."/>
            <person name="Daum C."/>
            <person name="Gordon S."/>
            <person name="Gould B."/>
            <person name="Lipzen A."/>
            <person name="MacQueen A."/>
            <person name="Palacio-Mejia J."/>
            <person name="Plott C."/>
            <person name="Shakirov E."/>
            <person name="Shu S."/>
            <person name="Yoshinaga Y."/>
            <person name="Zane M."/>
            <person name="Rokhsar D."/>
            <person name="Grimwood J."/>
            <person name="Schmutz J."/>
            <person name="Juenger T."/>
        </authorList>
    </citation>
    <scope>NUCLEOTIDE SEQUENCE [LARGE SCALE GENOMIC DNA]</scope>
    <source>
        <strain evidence="3">cv. HAL2</strain>
    </source>
</reference>
<dbReference type="Gramene" id="PUZ38324">
    <property type="protein sequence ID" value="PUZ38324"/>
    <property type="gene ID" value="GQ55_9G187500"/>
</dbReference>
<dbReference type="Proteomes" id="UP000244336">
    <property type="component" value="Chromosome 9"/>
</dbReference>
<organism evidence="2 3">
    <name type="scientific">Panicum hallii var. hallii</name>
    <dbReference type="NCBI Taxonomy" id="1504633"/>
    <lineage>
        <taxon>Eukaryota</taxon>
        <taxon>Viridiplantae</taxon>
        <taxon>Streptophyta</taxon>
        <taxon>Embryophyta</taxon>
        <taxon>Tracheophyta</taxon>
        <taxon>Spermatophyta</taxon>
        <taxon>Magnoliopsida</taxon>
        <taxon>Liliopsida</taxon>
        <taxon>Poales</taxon>
        <taxon>Poaceae</taxon>
        <taxon>PACMAD clade</taxon>
        <taxon>Panicoideae</taxon>
        <taxon>Panicodae</taxon>
        <taxon>Paniceae</taxon>
        <taxon>Panicinae</taxon>
        <taxon>Panicum</taxon>
        <taxon>Panicum sect. Panicum</taxon>
    </lineage>
</organism>
<gene>
    <name evidence="2" type="ORF">GQ55_9G187500</name>
</gene>
<evidence type="ECO:0000256" key="1">
    <source>
        <dbReference type="SAM" id="MobiDB-lite"/>
    </source>
</evidence>
<feature type="region of interest" description="Disordered" evidence="1">
    <location>
        <begin position="1"/>
        <end position="28"/>
    </location>
</feature>
<sequence length="69" mass="7560">MAARRAEDTAAANDGIGAGEGRRGKTGRGVSLRWAVTVAFMSSASKKRSWSNTIQLQLFEIIRTDMRFV</sequence>
<evidence type="ECO:0000313" key="2">
    <source>
        <dbReference type="EMBL" id="PUZ38324.1"/>
    </source>
</evidence>
<protein>
    <submittedName>
        <fullName evidence="2">Uncharacterized protein</fullName>
    </submittedName>
</protein>
<proteinExistence type="predicted"/>
<accession>A0A2T7C4Q9</accession>
<evidence type="ECO:0000313" key="3">
    <source>
        <dbReference type="Proteomes" id="UP000244336"/>
    </source>
</evidence>
<dbReference type="AlphaFoldDB" id="A0A2T7C4Q9"/>